<keyword evidence="3" id="KW-1185">Reference proteome</keyword>
<dbReference type="EMBL" id="OV651821">
    <property type="protein sequence ID" value="CAH1115710.1"/>
    <property type="molecule type" value="Genomic_DNA"/>
</dbReference>
<reference evidence="2" key="1">
    <citation type="submission" date="2022-01" db="EMBL/GenBank/DDBJ databases">
        <authorList>
            <person name="King R."/>
        </authorList>
    </citation>
    <scope>NUCLEOTIDE SEQUENCE</scope>
</reference>
<keyword evidence="1" id="KW-0175">Coiled coil</keyword>
<accession>A0A9P0D833</accession>
<proteinExistence type="predicted"/>
<evidence type="ECO:0000256" key="1">
    <source>
        <dbReference type="SAM" id="Coils"/>
    </source>
</evidence>
<evidence type="ECO:0000313" key="2">
    <source>
        <dbReference type="EMBL" id="CAH1115710.1"/>
    </source>
</evidence>
<gene>
    <name evidence="2" type="ORF">PSYICH_LOCUS15212</name>
</gene>
<dbReference type="AlphaFoldDB" id="A0A9P0D833"/>
<dbReference type="OrthoDB" id="6753455at2759"/>
<dbReference type="Proteomes" id="UP001153636">
    <property type="component" value="Chromosome 9"/>
</dbReference>
<sequence>MYRMFLEKNPTSKISYQTYREVFKKKFDIGFGYPRTDTCSECDQFTVLMKATKRINDNLEEIKKLKKEKELHSRRSQTFYYRKRNARKKSQKEKRFECVAMDYQKKYISLPNITTNDKRK</sequence>
<feature type="coiled-coil region" evidence="1">
    <location>
        <begin position="48"/>
        <end position="75"/>
    </location>
</feature>
<organism evidence="2 3">
    <name type="scientific">Psylliodes chrysocephalus</name>
    <dbReference type="NCBI Taxonomy" id="3402493"/>
    <lineage>
        <taxon>Eukaryota</taxon>
        <taxon>Metazoa</taxon>
        <taxon>Ecdysozoa</taxon>
        <taxon>Arthropoda</taxon>
        <taxon>Hexapoda</taxon>
        <taxon>Insecta</taxon>
        <taxon>Pterygota</taxon>
        <taxon>Neoptera</taxon>
        <taxon>Endopterygota</taxon>
        <taxon>Coleoptera</taxon>
        <taxon>Polyphaga</taxon>
        <taxon>Cucujiformia</taxon>
        <taxon>Chrysomeloidea</taxon>
        <taxon>Chrysomelidae</taxon>
        <taxon>Galerucinae</taxon>
        <taxon>Alticini</taxon>
        <taxon>Psylliodes</taxon>
    </lineage>
</organism>
<evidence type="ECO:0000313" key="3">
    <source>
        <dbReference type="Proteomes" id="UP001153636"/>
    </source>
</evidence>
<name>A0A9P0D833_9CUCU</name>
<protein>
    <submittedName>
        <fullName evidence="2">Uncharacterized protein</fullName>
    </submittedName>
</protein>